<keyword evidence="3" id="KW-1185">Reference proteome</keyword>
<name>A0ABR2GDD4_9ROSI</name>
<reference evidence="2 3" key="1">
    <citation type="journal article" date="2024" name="G3 (Bethesda)">
        <title>Genome assembly of Hibiscus sabdariffa L. provides insights into metabolisms of medicinal natural products.</title>
        <authorList>
            <person name="Kim T."/>
        </authorList>
    </citation>
    <scope>NUCLEOTIDE SEQUENCE [LARGE SCALE GENOMIC DNA]</scope>
    <source>
        <strain evidence="2">TK-2024</strain>
        <tissue evidence="2">Old leaves</tissue>
    </source>
</reference>
<dbReference type="EMBL" id="JBBPBM010000001">
    <property type="protein sequence ID" value="KAK8600720.1"/>
    <property type="molecule type" value="Genomic_DNA"/>
</dbReference>
<organism evidence="2 3">
    <name type="scientific">Hibiscus sabdariffa</name>
    <name type="common">roselle</name>
    <dbReference type="NCBI Taxonomy" id="183260"/>
    <lineage>
        <taxon>Eukaryota</taxon>
        <taxon>Viridiplantae</taxon>
        <taxon>Streptophyta</taxon>
        <taxon>Embryophyta</taxon>
        <taxon>Tracheophyta</taxon>
        <taxon>Spermatophyta</taxon>
        <taxon>Magnoliopsida</taxon>
        <taxon>eudicotyledons</taxon>
        <taxon>Gunneridae</taxon>
        <taxon>Pentapetalae</taxon>
        <taxon>rosids</taxon>
        <taxon>malvids</taxon>
        <taxon>Malvales</taxon>
        <taxon>Malvaceae</taxon>
        <taxon>Malvoideae</taxon>
        <taxon>Hibiscus</taxon>
    </lineage>
</organism>
<evidence type="ECO:0000313" key="2">
    <source>
        <dbReference type="EMBL" id="KAK8600720.1"/>
    </source>
</evidence>
<gene>
    <name evidence="2" type="ORF">V6N12_050571</name>
</gene>
<evidence type="ECO:0000313" key="3">
    <source>
        <dbReference type="Proteomes" id="UP001472677"/>
    </source>
</evidence>
<evidence type="ECO:0000256" key="1">
    <source>
        <dbReference type="SAM" id="MobiDB-lite"/>
    </source>
</evidence>
<feature type="region of interest" description="Disordered" evidence="1">
    <location>
        <begin position="1"/>
        <end position="31"/>
    </location>
</feature>
<comment type="caution">
    <text evidence="2">The sequence shown here is derived from an EMBL/GenBank/DDBJ whole genome shotgun (WGS) entry which is preliminary data.</text>
</comment>
<dbReference type="Proteomes" id="UP001472677">
    <property type="component" value="Unassembled WGS sequence"/>
</dbReference>
<accession>A0ABR2GDD4</accession>
<protein>
    <submittedName>
        <fullName evidence="2">Uncharacterized protein</fullName>
    </submittedName>
</protein>
<sequence length="67" mass="7011">MAHRNRPKGNLHTTPKSDALAMEGPGQGAQPIVESSISVVATRHLGRCTARNDASATRGLSSRDDAS</sequence>
<proteinExistence type="predicted"/>